<dbReference type="AlphaFoldDB" id="A0A0W0WKW2"/>
<protein>
    <recommendedName>
        <fullName evidence="4">Phasin protein</fullName>
    </recommendedName>
</protein>
<evidence type="ECO:0000313" key="3">
    <source>
        <dbReference type="Proteomes" id="UP000054725"/>
    </source>
</evidence>
<evidence type="ECO:0000256" key="1">
    <source>
        <dbReference type="SAM" id="MobiDB-lite"/>
    </source>
</evidence>
<comment type="caution">
    <text evidence="2">The sequence shown here is derived from an EMBL/GenBank/DDBJ whole genome shotgun (WGS) entry which is preliminary data.</text>
</comment>
<evidence type="ECO:0008006" key="4">
    <source>
        <dbReference type="Google" id="ProtNLM"/>
    </source>
</evidence>
<gene>
    <name evidence="2" type="ORF">Lnau_2591</name>
</gene>
<dbReference type="OrthoDB" id="5654259at2"/>
<name>A0A0W0WKW2_9GAMM</name>
<accession>A0A0W0WKW2</accession>
<proteinExistence type="predicted"/>
<keyword evidence="3" id="KW-1185">Reference proteome</keyword>
<organism evidence="2 3">
    <name type="scientific">Legionella nautarum</name>
    <dbReference type="NCBI Taxonomy" id="45070"/>
    <lineage>
        <taxon>Bacteria</taxon>
        <taxon>Pseudomonadati</taxon>
        <taxon>Pseudomonadota</taxon>
        <taxon>Gammaproteobacteria</taxon>
        <taxon>Legionellales</taxon>
        <taxon>Legionellaceae</taxon>
        <taxon>Legionella</taxon>
    </lineage>
</organism>
<dbReference type="STRING" id="45070.Lnau_2591"/>
<dbReference type="PATRIC" id="fig|45070.6.peg.2734"/>
<feature type="compositionally biased region" description="Basic residues" evidence="1">
    <location>
        <begin position="99"/>
        <end position="111"/>
    </location>
</feature>
<dbReference type="EMBL" id="LNYO01000024">
    <property type="protein sequence ID" value="KTD32943.1"/>
    <property type="molecule type" value="Genomic_DNA"/>
</dbReference>
<reference evidence="2 3" key="1">
    <citation type="submission" date="2015-11" db="EMBL/GenBank/DDBJ databases">
        <title>Genomic analysis of 38 Legionella species identifies large and diverse effector repertoires.</title>
        <authorList>
            <person name="Burstein D."/>
            <person name="Amaro F."/>
            <person name="Zusman T."/>
            <person name="Lifshitz Z."/>
            <person name="Cohen O."/>
            <person name="Gilbert J.A."/>
            <person name="Pupko T."/>
            <person name="Shuman H.A."/>
            <person name="Segal G."/>
        </authorList>
    </citation>
    <scope>NUCLEOTIDE SEQUENCE [LARGE SCALE GENOMIC DNA]</scope>
    <source>
        <strain evidence="2 3">ATCC 49506</strain>
    </source>
</reference>
<sequence>MQNKMKDSYQRFQMPMQELIQLNIKAVQSLTYIKPHEWARLRQPQDFFEKQVNVFIENGHKALDYLEEATEILEKNWFSAAAEFRENAERNMREAKSAMSKKSKTTKRKAN</sequence>
<dbReference type="Proteomes" id="UP000054725">
    <property type="component" value="Unassembled WGS sequence"/>
</dbReference>
<dbReference type="RefSeq" id="WP_058505575.1">
    <property type="nucleotide sequence ID" value="NZ_CAAAIF010000007.1"/>
</dbReference>
<feature type="region of interest" description="Disordered" evidence="1">
    <location>
        <begin position="89"/>
        <end position="111"/>
    </location>
</feature>
<evidence type="ECO:0000313" key="2">
    <source>
        <dbReference type="EMBL" id="KTD32943.1"/>
    </source>
</evidence>